<evidence type="ECO:0000256" key="5">
    <source>
        <dbReference type="ARBA" id="ARBA00037232"/>
    </source>
</evidence>
<keyword evidence="4" id="KW-0539">Nucleus</keyword>
<dbReference type="Gene3D" id="2.130.10.10">
    <property type="entry name" value="YVTN repeat-like/Quinoprotein amine dehydrogenase"/>
    <property type="match status" value="3"/>
</dbReference>
<comment type="subcellular location">
    <subcellularLocation>
        <location evidence="1">Nucleus</location>
    </subcellularLocation>
</comment>
<protein>
    <recommendedName>
        <fullName evidence="8">Protein CFT1</fullName>
    </recommendedName>
    <alternativeName>
        <fullName evidence="9">Cleavage factor two protein 1</fullName>
    </alternativeName>
    <alternativeName>
        <fullName evidence="7">Protein cft1</fullName>
    </alternativeName>
</protein>
<dbReference type="FunFam" id="2.130.10.10:FF:001516">
    <property type="entry name" value="Protein CFT1"/>
    <property type="match status" value="1"/>
</dbReference>
<keyword evidence="3" id="KW-0694">RNA-binding</keyword>
<dbReference type="RefSeq" id="XP_034010450.1">
    <property type="nucleotide sequence ID" value="XM_034157987.1"/>
</dbReference>
<evidence type="ECO:0000256" key="8">
    <source>
        <dbReference type="ARBA" id="ARBA00039443"/>
    </source>
</evidence>
<dbReference type="InterPro" id="IPR050358">
    <property type="entry name" value="RSE1/DDB1/CFT1"/>
</dbReference>
<keyword evidence="2" id="KW-0507">mRNA processing</keyword>
<proteinExistence type="inferred from homology"/>
<evidence type="ECO:0000313" key="13">
    <source>
        <dbReference type="EMBL" id="KAA8898193.1"/>
    </source>
</evidence>
<dbReference type="InterPro" id="IPR018846">
    <property type="entry name" value="Beta-prop_RSE1/DDB1/CPSF1_1st"/>
</dbReference>
<dbReference type="VEuPathDB" id="FungiDB:DIURU_005048"/>
<dbReference type="GeneID" id="54783699"/>
<dbReference type="InterPro" id="IPR004871">
    <property type="entry name" value="RSE1/DDB1/CPSF1_C"/>
</dbReference>
<dbReference type="Pfam" id="PF10433">
    <property type="entry name" value="Beta-prop_RSE1_1st"/>
    <property type="match status" value="1"/>
</dbReference>
<dbReference type="Pfam" id="PF23726">
    <property type="entry name" value="Beta-prop_RSE1_2nd"/>
    <property type="match status" value="1"/>
</dbReference>
<keyword evidence="14" id="KW-1185">Reference proteome</keyword>
<evidence type="ECO:0000313" key="14">
    <source>
        <dbReference type="Proteomes" id="UP000449547"/>
    </source>
</evidence>
<gene>
    <name evidence="13" type="ORF">DIURU_005048</name>
</gene>
<evidence type="ECO:0000259" key="12">
    <source>
        <dbReference type="Pfam" id="PF23726"/>
    </source>
</evidence>
<dbReference type="EMBL" id="SWFT01000149">
    <property type="protein sequence ID" value="KAA8898193.1"/>
    <property type="molecule type" value="Genomic_DNA"/>
</dbReference>
<dbReference type="PANTHER" id="PTHR10644">
    <property type="entry name" value="DNA REPAIR/RNA PROCESSING CPSF FAMILY"/>
    <property type="match status" value="1"/>
</dbReference>
<evidence type="ECO:0000256" key="3">
    <source>
        <dbReference type="ARBA" id="ARBA00022884"/>
    </source>
</evidence>
<comment type="function">
    <text evidence="5">RNA-binding component of the cleavage and polyadenylation factor (CPF) complex, which plays a key role in polyadenylation-dependent pre-mRNA 3'-end formation and cooperates with cleavage factors including the CFIA complex and NAB4/CFIB. Involved in poly(A) site recognition. May be involved in coupling transcription termination and mRNA 3'-end formation.</text>
</comment>
<dbReference type="InterPro" id="IPR058543">
    <property type="entry name" value="Beta-prop_RSE1/DDB1/CPSF1_2nd"/>
</dbReference>
<dbReference type="OrthoDB" id="6109at2759"/>
<evidence type="ECO:0000256" key="1">
    <source>
        <dbReference type="ARBA" id="ARBA00004123"/>
    </source>
</evidence>
<dbReference type="GO" id="GO:0006397">
    <property type="term" value="P:mRNA processing"/>
    <property type="evidence" value="ECO:0007669"/>
    <property type="project" value="UniProtKB-KW"/>
</dbReference>
<feature type="domain" description="RSE1/DDB1/CPSF1 first beta-propeller" evidence="11">
    <location>
        <begin position="13"/>
        <end position="408"/>
    </location>
</feature>
<dbReference type="Proteomes" id="UP000449547">
    <property type="component" value="Unassembled WGS sequence"/>
</dbReference>
<evidence type="ECO:0000256" key="4">
    <source>
        <dbReference type="ARBA" id="ARBA00023242"/>
    </source>
</evidence>
<feature type="domain" description="RSE1/DDB1/CPSF1 second beta-propeller" evidence="12">
    <location>
        <begin position="516"/>
        <end position="888"/>
    </location>
</feature>
<evidence type="ECO:0000256" key="2">
    <source>
        <dbReference type="ARBA" id="ARBA00022664"/>
    </source>
</evidence>
<dbReference type="GO" id="GO:0005634">
    <property type="term" value="C:nucleus"/>
    <property type="evidence" value="ECO:0007669"/>
    <property type="project" value="UniProtKB-SubCell"/>
</dbReference>
<organism evidence="13 14">
    <name type="scientific">Diutina rugosa</name>
    <name type="common">Yeast</name>
    <name type="synonym">Candida rugosa</name>
    <dbReference type="NCBI Taxonomy" id="5481"/>
    <lineage>
        <taxon>Eukaryota</taxon>
        <taxon>Fungi</taxon>
        <taxon>Dikarya</taxon>
        <taxon>Ascomycota</taxon>
        <taxon>Saccharomycotina</taxon>
        <taxon>Pichiomycetes</taxon>
        <taxon>Debaryomycetaceae</taxon>
        <taxon>Diutina</taxon>
    </lineage>
</organism>
<evidence type="ECO:0000256" key="6">
    <source>
        <dbReference type="ARBA" id="ARBA00038304"/>
    </source>
</evidence>
<feature type="domain" description="RSE1/DDB1/CPSF1 C-terminal" evidence="10">
    <location>
        <begin position="959"/>
        <end position="1294"/>
    </location>
</feature>
<name>A0A642UFV7_DIURU</name>
<evidence type="ECO:0000256" key="7">
    <source>
        <dbReference type="ARBA" id="ARBA00039187"/>
    </source>
</evidence>
<sequence length="1331" mass="148899">MEAYTEIIEPSRVSHCLGLHFISPNVEHLMVAKDTLLQLFELVPTSDGLPKLMLVDQYKLHGCVTDLKRIKTVESELDYLIVSTKFAKYSVVKWDATAHQISTVSLHYYEQAMQKLSMETLSRSDLTVEPTHSSVACLRFKNLMAFLPFIVETDDDDDMFDDDKPLAVNSSAQQEVFDPSFIIDANTLDSSLGDLIDLQFLYNYSEPTIAFLSQKQYTWAGMLPRIKDNVTYTVLTLDTTSKSTVQVLKIDNLPYDIDRIVPLPSPMNGSLLIGCNELIHVDNGGIVRRIAVNEFTSSCTVSMKNYTDQSLLKLRLEYCSVAPVPNESRVLLISRDGDSFYINFELDGKAIKKMTLERVSDSSDDSALKVSQPGEIASIGKEMLFIASAGGDSRLVKFQPKGSVKTEGANEAEISNEKMKKIDDEDGIYDDDEDLYGDDDAPQAQNRGLTALEWTLADTLANLGPMSSFTLGFSSTEKHKCNLPNPQFKEIAVVAASGIGPNTSLSVMTPSLPMSIKSSLTFSQVNRMWTINQQFLITSDDVNQKSEIFQIDKKYARLKTRDFKNDESTIAIHELDGGKYILQVSPRSIALYTDKFKRTLDLTSEIGESECVTSYIRDEYLMVFLASGVVKILSINTYNSTYTTIDIPEILGSTIITSGYITNSHLLNVVSKDEGILKRGTKRAASGASKSENIDFGRKQKTFILITADNRIVAFTRQHNNKCYQLNDTSRMSEHLSLAKFDPKDQEPDPNIKQVIFNDLGDRWHSQEYLTILTVGGEVILYKLYFDGSNFRFVKESDLKMTGAPSNAYPEGTAVERRLVYFADINSYTAILVTGIIPFFILKSIHSPPRIFRFTNMAVASAAPYTDHRISNGLVWLDLRQNARICQLPIDDMVYDFEWPVRRIPIIGESINAIDYHETSQCYVVSTVKSIPYNAIDEELNPIVGTDPEKESSKSYLGSIKLISPMNWSVIDQIALEPNEVCMSLKSMVVDVGSSSTKFKSKKEVVVFGTGKYRMEDLASNGSFYVYEIVAIVPEPGRPETNHKFKQMYQESTKGAVTMVGDVSGRFLVAQGQKIIVRDVMDSGVVSVAFIDLPTYVSEAKSFGNLIAFGDSLKSVWLVAFDAEPFRMVMLGKDLRPLDVTCADFVCHEDDVHIVVADNNNVLSVLQYDPDDPASANGSVLLTRANFAVNSYVSGLRSMPNQIATFDSEANEIRYRLSGNWKTIGSCGNGSLFAMTPLSEDSYRRLYLLQQQMTDKEYHTCGLNPRLNRLHSRDGAADVNQKPVIDGEVIRYFKRLTNDRRDVIATRVSTVGNPQEVWRDLINLEQVVNIL</sequence>
<evidence type="ECO:0000259" key="11">
    <source>
        <dbReference type="Pfam" id="PF10433"/>
    </source>
</evidence>
<reference evidence="13 14" key="1">
    <citation type="submission" date="2019-07" db="EMBL/GenBank/DDBJ databases">
        <title>Genome assembly of two rare yeast pathogens: Diutina rugosa and Trichomonascus ciferrii.</title>
        <authorList>
            <person name="Mixao V."/>
            <person name="Saus E."/>
            <person name="Hansen A."/>
            <person name="Lass-Flor C."/>
            <person name="Gabaldon T."/>
        </authorList>
    </citation>
    <scope>NUCLEOTIDE SEQUENCE [LARGE SCALE GENOMIC DNA]</scope>
    <source>
        <strain evidence="13 14">CBS 613</strain>
    </source>
</reference>
<dbReference type="InterPro" id="IPR015943">
    <property type="entry name" value="WD40/YVTN_repeat-like_dom_sf"/>
</dbReference>
<evidence type="ECO:0000259" key="10">
    <source>
        <dbReference type="Pfam" id="PF03178"/>
    </source>
</evidence>
<dbReference type="OMA" id="PMTKFKL"/>
<comment type="caution">
    <text evidence="13">The sequence shown here is derived from an EMBL/GenBank/DDBJ whole genome shotgun (WGS) entry which is preliminary data.</text>
</comment>
<comment type="similarity">
    <text evidence="6">Belongs to the CFT1 family.</text>
</comment>
<dbReference type="Pfam" id="PF03178">
    <property type="entry name" value="CPSF_A"/>
    <property type="match status" value="1"/>
</dbReference>
<accession>A0A642UFV7</accession>
<dbReference type="GO" id="GO:0003723">
    <property type="term" value="F:RNA binding"/>
    <property type="evidence" value="ECO:0007669"/>
    <property type="project" value="UniProtKB-KW"/>
</dbReference>
<evidence type="ECO:0000256" key="9">
    <source>
        <dbReference type="ARBA" id="ARBA00041264"/>
    </source>
</evidence>